<dbReference type="AlphaFoldDB" id="A0A0F7JZT1"/>
<dbReference type="EMBL" id="CP011412">
    <property type="protein sequence ID" value="AKH21851.1"/>
    <property type="molecule type" value="Genomic_DNA"/>
</dbReference>
<gene>
    <name evidence="1" type="ORF">AAY24_17590</name>
</gene>
<dbReference type="RefSeq" id="WP_046860772.1">
    <property type="nucleotide sequence ID" value="NZ_CP011412.1"/>
</dbReference>
<proteinExistence type="predicted"/>
<evidence type="ECO:0008006" key="3">
    <source>
        <dbReference type="Google" id="ProtNLM"/>
    </source>
</evidence>
<dbReference type="SUPFAM" id="SSF55961">
    <property type="entry name" value="Bet v1-like"/>
    <property type="match status" value="1"/>
</dbReference>
<name>A0A0F7JZT1_9GAMM</name>
<keyword evidence="2" id="KW-1185">Reference proteome</keyword>
<dbReference type="KEGG" id="seds:AAY24_17590"/>
<accession>A0A0F7JZT1</accession>
<dbReference type="Proteomes" id="UP000034410">
    <property type="component" value="Chromosome"/>
</dbReference>
<organism evidence="1 2">
    <name type="scientific">Sedimenticola thiotaurini</name>
    <dbReference type="NCBI Taxonomy" id="1543721"/>
    <lineage>
        <taxon>Bacteria</taxon>
        <taxon>Pseudomonadati</taxon>
        <taxon>Pseudomonadota</taxon>
        <taxon>Gammaproteobacteria</taxon>
        <taxon>Chromatiales</taxon>
        <taxon>Sedimenticolaceae</taxon>
        <taxon>Sedimenticola</taxon>
    </lineage>
</organism>
<sequence>MSKLVLKTEVAASPPVTWQVLSRFIANVSWHPFVRQHYLCDDANQVIVCTLRSPLPVGVCTIEIGITARNPEAATVSWTGTFPAANEHEMAAVRQLHRTLHGRASQFEALFKDIDPDC</sequence>
<evidence type="ECO:0000313" key="1">
    <source>
        <dbReference type="EMBL" id="AKH21851.1"/>
    </source>
</evidence>
<protein>
    <recommendedName>
        <fullName evidence="3">SRPBCC family protein</fullName>
    </recommendedName>
</protein>
<evidence type="ECO:0000313" key="2">
    <source>
        <dbReference type="Proteomes" id="UP000034410"/>
    </source>
</evidence>
<reference evidence="1 2" key="1">
    <citation type="journal article" date="2015" name="Genome Announc.">
        <title>Complete Genome Sequence of Sedimenticola thiotaurini Strain SIP-G1, a Polyphosphate- and Polyhydroxyalkanoate-Accumulating Sulfur-Oxidizing Gammaproteobacterium Isolated from Salt Marsh Sediments.</title>
        <authorList>
            <person name="Flood B.E."/>
            <person name="Jones D.S."/>
            <person name="Bailey J.V."/>
        </authorList>
    </citation>
    <scope>NUCLEOTIDE SEQUENCE [LARGE SCALE GENOMIC DNA]</scope>
    <source>
        <strain evidence="1 2">SIP-G1</strain>
    </source>
</reference>